<dbReference type="SMART" id="SM00923">
    <property type="entry name" value="MbtH"/>
    <property type="match status" value="1"/>
</dbReference>
<dbReference type="InterPro" id="IPR038020">
    <property type="entry name" value="MbtH-like_sf"/>
</dbReference>
<feature type="domain" description="MbtH-like" evidence="1">
    <location>
        <begin position="3"/>
        <end position="53"/>
    </location>
</feature>
<dbReference type="EMBL" id="JBHMAG010000012">
    <property type="protein sequence ID" value="MFB9753555.1"/>
    <property type="molecule type" value="Genomic_DNA"/>
</dbReference>
<dbReference type="PANTHER" id="PTHR38444:SF1">
    <property type="entry name" value="ENTEROBACTIN BIOSYNTHESIS PROTEIN YBDZ"/>
    <property type="match status" value="1"/>
</dbReference>
<comment type="caution">
    <text evidence="2">The sequence shown here is derived from an EMBL/GenBank/DDBJ whole genome shotgun (WGS) entry which is preliminary data.</text>
</comment>
<sequence length="82" mass="9140">MNNPFEQADGVYQVLINEEGQYSLWPAFVDVPSGWQVVYERQSRHACLDYIGAQWTDMRPLSLRQAAALPGADGVNGDEPEA</sequence>
<dbReference type="RefSeq" id="WP_344901070.1">
    <property type="nucleotide sequence ID" value="NZ_BAAAYO010000001.1"/>
</dbReference>
<dbReference type="SUPFAM" id="SSF160582">
    <property type="entry name" value="MbtH-like"/>
    <property type="match status" value="1"/>
</dbReference>
<evidence type="ECO:0000259" key="1">
    <source>
        <dbReference type="SMART" id="SM00923"/>
    </source>
</evidence>
<dbReference type="Proteomes" id="UP001589619">
    <property type="component" value="Unassembled WGS sequence"/>
</dbReference>
<evidence type="ECO:0000313" key="2">
    <source>
        <dbReference type="EMBL" id="MFB9753555.1"/>
    </source>
</evidence>
<dbReference type="PANTHER" id="PTHR38444">
    <property type="entry name" value="ENTEROBACTIN BIOSYNTHESIS PROTEIN YBDZ"/>
    <property type="match status" value="1"/>
</dbReference>
<name>A0ABV5VZ27_9BACL</name>
<organism evidence="2 3">
    <name type="scientific">Paenibacillus hodogayensis</name>
    <dbReference type="NCBI Taxonomy" id="279208"/>
    <lineage>
        <taxon>Bacteria</taxon>
        <taxon>Bacillati</taxon>
        <taxon>Bacillota</taxon>
        <taxon>Bacilli</taxon>
        <taxon>Bacillales</taxon>
        <taxon>Paenibacillaceae</taxon>
        <taxon>Paenibacillus</taxon>
    </lineage>
</organism>
<accession>A0ABV5VZ27</accession>
<dbReference type="Gene3D" id="3.90.820.10">
    <property type="entry name" value="Structural Genomics, Unknown Function 30-nov-00 1gh9 Mol_id"/>
    <property type="match status" value="1"/>
</dbReference>
<evidence type="ECO:0000313" key="3">
    <source>
        <dbReference type="Proteomes" id="UP001589619"/>
    </source>
</evidence>
<dbReference type="InterPro" id="IPR005153">
    <property type="entry name" value="MbtH-like_dom"/>
</dbReference>
<dbReference type="InterPro" id="IPR037407">
    <property type="entry name" value="MLP_fam"/>
</dbReference>
<dbReference type="Pfam" id="PF03621">
    <property type="entry name" value="MbtH"/>
    <property type="match status" value="1"/>
</dbReference>
<proteinExistence type="predicted"/>
<keyword evidence="3" id="KW-1185">Reference proteome</keyword>
<reference evidence="2 3" key="1">
    <citation type="submission" date="2024-09" db="EMBL/GenBank/DDBJ databases">
        <authorList>
            <person name="Sun Q."/>
            <person name="Mori K."/>
        </authorList>
    </citation>
    <scope>NUCLEOTIDE SEQUENCE [LARGE SCALE GENOMIC DNA]</scope>
    <source>
        <strain evidence="2 3">JCM 12520</strain>
    </source>
</reference>
<gene>
    <name evidence="2" type="ORF">ACFFNY_18465</name>
</gene>
<protein>
    <submittedName>
        <fullName evidence="2">MbtH family protein</fullName>
    </submittedName>
</protein>